<proteinExistence type="predicted"/>
<evidence type="ECO:0000313" key="1">
    <source>
        <dbReference type="EMBL" id="CRH07685.1"/>
    </source>
</evidence>
<gene>
    <name evidence="1" type="ORF">MAGMO_3549</name>
</gene>
<name>A0A1S7LLA9_MAGMO</name>
<accession>A0A1S7LLA9</accession>
<sequence>MGGRRSGGGSRGWLKWLLLLLLLLGGTAVGMQSCSSEQVAPTERYERLAIPGGQ</sequence>
<dbReference type="PROSITE" id="PS51257">
    <property type="entry name" value="PROKAR_LIPOPROTEIN"/>
    <property type="match status" value="1"/>
</dbReference>
<reference evidence="1" key="1">
    <citation type="submission" date="2015-04" db="EMBL/GenBank/DDBJ databases">
        <authorList>
            <person name="Syromyatnikov M.Y."/>
            <person name="Popov V.N."/>
        </authorList>
    </citation>
    <scope>NUCLEOTIDE SEQUENCE</scope>
    <source>
        <strain evidence="1">MO-1</strain>
    </source>
</reference>
<organism evidence="1">
    <name type="scientific">Magnetococcus massalia (strain MO-1)</name>
    <dbReference type="NCBI Taxonomy" id="451514"/>
    <lineage>
        <taxon>Bacteria</taxon>
        <taxon>Pseudomonadati</taxon>
        <taxon>Pseudomonadota</taxon>
        <taxon>Magnetococcia</taxon>
        <taxon>Magnetococcales</taxon>
        <taxon>Magnetococcaceae</taxon>
        <taxon>Magnetococcus</taxon>
    </lineage>
</organism>
<dbReference type="AlphaFoldDB" id="A0A1S7LLA9"/>
<protein>
    <submittedName>
        <fullName evidence="1">BRI3-binding protein</fullName>
    </submittedName>
</protein>
<dbReference type="EMBL" id="LO017727">
    <property type="protein sequence ID" value="CRH07685.1"/>
    <property type="molecule type" value="Genomic_DNA"/>
</dbReference>